<dbReference type="Proteomes" id="UP001200145">
    <property type="component" value="Unassembled WGS sequence"/>
</dbReference>
<feature type="domain" description="Gliding motility protein SprA N-terminal" evidence="1">
    <location>
        <begin position="71"/>
        <end position="343"/>
    </location>
</feature>
<evidence type="ECO:0000313" key="3">
    <source>
        <dbReference type="Proteomes" id="UP001200145"/>
    </source>
</evidence>
<feature type="domain" description="Gliding motility protein SprA N-terminal" evidence="1">
    <location>
        <begin position="1085"/>
        <end position="1594"/>
    </location>
</feature>
<organism evidence="2 3">
    <name type="scientific">Flavihumibacter fluminis</name>
    <dbReference type="NCBI Taxonomy" id="2909236"/>
    <lineage>
        <taxon>Bacteria</taxon>
        <taxon>Pseudomonadati</taxon>
        <taxon>Bacteroidota</taxon>
        <taxon>Chitinophagia</taxon>
        <taxon>Chitinophagales</taxon>
        <taxon>Chitinophagaceae</taxon>
        <taxon>Flavihumibacter</taxon>
    </lineage>
</organism>
<reference evidence="2 3" key="1">
    <citation type="submission" date="2022-01" db="EMBL/GenBank/DDBJ databases">
        <title>Flavihumibacter sp. nov., isolated from sediment of a river.</title>
        <authorList>
            <person name="Liu H."/>
        </authorList>
    </citation>
    <scope>NUCLEOTIDE SEQUENCE [LARGE SCALE GENOMIC DNA]</scope>
    <source>
        <strain evidence="2 3">RY-1</strain>
    </source>
</reference>
<dbReference type="Pfam" id="PF14349">
    <property type="entry name" value="SprA_N"/>
    <property type="match status" value="2"/>
</dbReference>
<keyword evidence="3" id="KW-1185">Reference proteome</keyword>
<sequence>MILAFLCPGLAGYSQQDSTSNPQDTVPNVPVIKAPDTLRFPLEDRRAEPGIRKNPFDLNDPSNINKTVEYDPVTRQYFIVEKIGDKYYRTPTYMTFEEYLRYRAAIQERDYFRQRADVLSSLNRKNIKPKLSVSESFFNRIFGGGKVDVRPMGNVDIIAGYQGQNIKNPTLPERARRNGGFDFDMNANLSVLGNIGNKMKLPITYNTQANFDFENQLKLDYTGGPDEIIKRIEAGNVSFSTKGSLIPGAQSLFGIKTQLQFGKLFITGILANQRAQRQSLGLVGGAATTNFEFKINDYEENRHFLMSQFFRKNYNRAMGSLPAVNSLVNILRLEVWVTNRNGATTETRDIVALADLGERFPFNFPTPVTPDSLPSNTVNGLYQALVSDPASRRSATVTGKLGSLGLRPVQDFEKTFARKLGPNDYYFNPQVGFLSLNQPLQPDEVLGIAFQYSYNGKIYQVGEFSQDVPPDTTAIIAGNPKVLFLKMLKATSQRTTLPIFDLMMKNVYALRTRDGGYISSVQPADFKLNVLYEEPSLGTKRYLPEGPRTGIPLITILNLDRLNNNRDPQPDGVFDYIEGFTVISNQARIIFPFLEPFGRDLDSVAFQGVPQEIKDKYLFLPLYDTIKEIAKTYANLDRFIISGTAKGQATSDIPLGAFNVPQGSVTVTSGGRTLVEGIDYMVDYNLGSVKIINQAILNSGIPVQVGFENNATFGIQQRNYMGVRWDYMAINTVKESFTIGGQIVRLGERPFFTKMNYNEDPIRNTMYGLDFSYRAEAPRLTRWLDKIPFYKTTEMSTITAYGEGAILKPGHPPQIGKGESGLIYVDDFEGTRNSIDLRFPLINWTLASTPQGNGLFPEGELSDSLAYGYNRAKLAWYNIEPNLQDRRAPNNPLTSFFPNDYFLDPKIRAVTQNQLFPARTPDFGTAQLITFDLAYYPRDRGPYNFDARPGSVSANGKLLNPEQRWGGIMRGLDQVDFETGNVEFIEFWMQDPFLDNPNSNGGQLYFNLGNISEDVLRDGRRFFENGLPTPNIQATVDSSGTWGNTPNNPIQVTTAFSNDPTDRPFQDVGFDGLDDDAERRKFNAYLNQLAANFGTNSPAYQQALADPANDNFRNYRDEFYNNPGGDILARYKNINNPHGNSPIAAANSTVTTAFTLYPDQEDLNRDNTLNELEEYFQYRVNLRPQDLVVGQNYITDERIIAGEGPQRKWYLFRIPIAEYEQKVGNIPDFKSIRFIRMFLTGFEDSVVTRFAKLELVRNQWRRFAFELDTTGTYKPLPANAPTEFNVLAVNVEENGSRQPVNYLIPPGILRVQQLSNNNVNILQNEQAMSMKLCNLPSRDGRGVFKTMNLDLRQYGQMRMFVHAESVVGSPAVQDNALSAVIRIGNDFVGNYYEIRIPLKVTPFGRYTDSQADIVWPQQNELNLSIQRLINLKLSRNNSTQTNLYYSETDEDGKTYAIFGNPNLGEVRGMFLGIVNNSGAPVCSEVWFNELRLSSLDESGGWAATGRVDIKLADLGTVSLSAAARSIGFGNLEQRVNERSRENFTQFDAATNLELGKLLPEKAGVSIPVYAGYSQTVLTPEYDPYDLDVKLKDKLDAASGADRDSIRKEAVDVTTTKTVNFTNVRKLNTSGKKQKVYSVENFDVSYSYTKVERFSPLIESEEMAKHRAGLGYNYVGTPKYWEPFKKKFKGPSKWYDLVKEFNLNYAPSLLSFRADVNRQFGAIRPRNVGGPKGIIPETYDKYFTFDRYYNLRWDLTRSLNIDFTAVNRARVDEDSGRLDQRERRRMWQLFWRGGRNTTYDQSANITYTLPTAKVPLLDWTTVRVGYTARYNWLTASQDEFAKSLGNFISNGQEKNMAAELDFTRLYAKSRWLRAIDWDAPKPDKSNAKPAPDTVRNKRGKLKIKRDPNDLPEIGTVVKIVGRIITSVKRVSVQYSETGSTSLAGYTDSTKFLGMNTRSTAPGWGFVFGKQPDTSFINDFARRGLITNNPLLNNLNRQDFNQRLSITAQLMPVRDLMIDLNLDKSFGKNYSELYKDTVGNGSFARLSPYVAGSFNVSYISYQTLFGKFQPNEVTETFKRFQENRIILSERNATKNPYWQQLDPTEQFLSDGFYKGYSRYAQDVLIPSFIAAYTNKDPRSVSLIEQDNSSVRSNPFRNIMPKPNWRVTYTGLTRIPGMEKTFTNVTLTHAYNSNLSMNSFNNNLLFADPLALNAPGFIDTATGNFYPYFLVPNISISEAFAPFLDIDMQFTNQLTLRFEYKKSRQLSLSLIDFQLSEARSEEFTLGVGWRKRGVNLPFKVKLPGSKQASKELSNDLNMRLDLGLRDDATANSRLDQEAALPTAGQKVITISPSIDYVLNNRVNLRLFFDQRRTIPKISTSAPITTTRAGLQIRISLAQQ</sequence>
<dbReference type="InterPro" id="IPR026377">
    <property type="entry name" value="Cell_surface_SprA"/>
</dbReference>
<protein>
    <submittedName>
        <fullName evidence="2">Cell surface protein SprA</fullName>
    </submittedName>
</protein>
<proteinExistence type="predicted"/>
<dbReference type="InterPro" id="IPR025684">
    <property type="entry name" value="SprA_N_dom"/>
</dbReference>
<comment type="caution">
    <text evidence="2">The sequence shown here is derived from an EMBL/GenBank/DDBJ whole genome shotgun (WGS) entry which is preliminary data.</text>
</comment>
<dbReference type="RefSeq" id="WP_234864451.1">
    <property type="nucleotide sequence ID" value="NZ_JAKEVY010000001.1"/>
</dbReference>
<dbReference type="EMBL" id="JAKEVY010000001">
    <property type="protein sequence ID" value="MCF1713924.1"/>
    <property type="molecule type" value="Genomic_DNA"/>
</dbReference>
<accession>A0ABS9BDY4</accession>
<evidence type="ECO:0000259" key="1">
    <source>
        <dbReference type="Pfam" id="PF14349"/>
    </source>
</evidence>
<gene>
    <name evidence="2" type="primary">sprA</name>
    <name evidence="2" type="ORF">L0U88_04675</name>
</gene>
<evidence type="ECO:0000313" key="2">
    <source>
        <dbReference type="EMBL" id="MCF1713924.1"/>
    </source>
</evidence>
<dbReference type="NCBIfam" id="TIGR04189">
    <property type="entry name" value="surface_SprA"/>
    <property type="match status" value="1"/>
</dbReference>
<name>A0ABS9BDY4_9BACT</name>